<organism evidence="3">
    <name type="scientific">Brassica campestris</name>
    <name type="common">Field mustard</name>
    <dbReference type="NCBI Taxonomy" id="3711"/>
    <lineage>
        <taxon>Eukaryota</taxon>
        <taxon>Viridiplantae</taxon>
        <taxon>Streptophyta</taxon>
        <taxon>Embryophyta</taxon>
        <taxon>Tracheophyta</taxon>
        <taxon>Spermatophyta</taxon>
        <taxon>Magnoliopsida</taxon>
        <taxon>eudicotyledons</taxon>
        <taxon>Gunneridae</taxon>
        <taxon>Pentapetalae</taxon>
        <taxon>rosids</taxon>
        <taxon>malvids</taxon>
        <taxon>Brassicales</taxon>
        <taxon>Brassicaceae</taxon>
        <taxon>Brassiceae</taxon>
        <taxon>Brassica</taxon>
    </lineage>
</organism>
<feature type="transmembrane region" description="Helical" evidence="1">
    <location>
        <begin position="48"/>
        <end position="70"/>
    </location>
</feature>
<reference evidence="3" key="1">
    <citation type="submission" date="2018-11" db="EMBL/GenBank/DDBJ databases">
        <authorList>
            <consortium name="Genoscope - CEA"/>
            <person name="William W."/>
        </authorList>
    </citation>
    <scope>NUCLEOTIDE SEQUENCE</scope>
</reference>
<evidence type="ECO:0000313" key="2">
    <source>
        <dbReference type="EMBL" id="CAG7867627.1"/>
    </source>
</evidence>
<name>A0A3P5YUZ2_BRACM</name>
<keyword evidence="1" id="KW-0472">Membrane</keyword>
<evidence type="ECO:0000313" key="3">
    <source>
        <dbReference type="EMBL" id="VDC64551.1"/>
    </source>
</evidence>
<protein>
    <submittedName>
        <fullName evidence="2">Uncharacterized protein</fullName>
    </submittedName>
</protein>
<accession>A0A3P5YUZ2</accession>
<dbReference type="Proteomes" id="UP000694005">
    <property type="component" value="Chromosome A09"/>
</dbReference>
<sequence>MALVGGIKTLKWTVKIVLTLTIVIYYTCTKLYINSAPDLSITGFVKTAVFTVCMLSNTVLMFFSLGKIIFLIWPEHPDDLVLRVEAKHIKALALVTVTFLSLLVASRVGV</sequence>
<keyword evidence="1" id="KW-0812">Transmembrane</keyword>
<feature type="transmembrane region" description="Helical" evidence="1">
    <location>
        <begin position="12"/>
        <end position="33"/>
    </location>
</feature>
<evidence type="ECO:0000256" key="1">
    <source>
        <dbReference type="SAM" id="Phobius"/>
    </source>
</evidence>
<gene>
    <name evidence="3" type="ORF">BRAA09T42162Z</name>
    <name evidence="2" type="ORF">BRAPAZ1V2_A09P80940.2</name>
</gene>
<dbReference type="EMBL" id="LS974625">
    <property type="protein sequence ID" value="CAG7867627.1"/>
    <property type="molecule type" value="Genomic_DNA"/>
</dbReference>
<feature type="transmembrane region" description="Helical" evidence="1">
    <location>
        <begin position="91"/>
        <end position="109"/>
    </location>
</feature>
<dbReference type="EMBL" id="LR031568">
    <property type="protein sequence ID" value="VDC64551.1"/>
    <property type="molecule type" value="Genomic_DNA"/>
</dbReference>
<dbReference type="AlphaFoldDB" id="A0A3P5YUZ2"/>
<dbReference type="Gramene" id="A09p80940.2_BraZ1">
    <property type="protein sequence ID" value="A09p80940.2_BraZ1.CDS.1"/>
    <property type="gene ID" value="A09g80940.2_BraZ1"/>
</dbReference>
<keyword evidence="1" id="KW-1133">Transmembrane helix</keyword>
<proteinExistence type="predicted"/>